<evidence type="ECO:0000313" key="10">
    <source>
        <dbReference type="EMBL" id="MBO3085021.1"/>
    </source>
</evidence>
<organism evidence="10 11">
    <name type="scientific">Cellulomonas fengjieae</name>
    <dbReference type="NCBI Taxonomy" id="2819978"/>
    <lineage>
        <taxon>Bacteria</taxon>
        <taxon>Bacillati</taxon>
        <taxon>Actinomycetota</taxon>
        <taxon>Actinomycetes</taxon>
        <taxon>Micrococcales</taxon>
        <taxon>Cellulomonadaceae</taxon>
        <taxon>Cellulomonas</taxon>
    </lineage>
</organism>
<keyword evidence="4" id="KW-0804">Transcription</keyword>
<feature type="domain" description="OmpR/PhoB-type" evidence="9">
    <location>
        <begin position="137"/>
        <end position="236"/>
    </location>
</feature>
<dbReference type="InterPro" id="IPR039420">
    <property type="entry name" value="WalR-like"/>
</dbReference>
<keyword evidence="11" id="KW-1185">Reference proteome</keyword>
<keyword evidence="3 7" id="KW-0238">DNA-binding</keyword>
<evidence type="ECO:0000256" key="3">
    <source>
        <dbReference type="ARBA" id="ARBA00023125"/>
    </source>
</evidence>
<dbReference type="Gene3D" id="3.40.50.2300">
    <property type="match status" value="1"/>
</dbReference>
<dbReference type="PANTHER" id="PTHR48111:SF72">
    <property type="entry name" value="SENSORY TRANSDUCTION PROTEIN REGX3"/>
    <property type="match status" value="1"/>
</dbReference>
<dbReference type="Proteomes" id="UP000678317">
    <property type="component" value="Unassembled WGS sequence"/>
</dbReference>
<dbReference type="SMART" id="SM00448">
    <property type="entry name" value="REC"/>
    <property type="match status" value="1"/>
</dbReference>
<sequence>MTRILLVEDEESYRDPLTYQLEREGFEVVTAATGPEALSMFEEHGADLVLLDLMLPGLPGTEVCRRLRLVSDVPVIMLTAKDDEIDKVVGLELGADDYVTKPYSSRELLARVRAVLRRREASVAAVGPAPAADADADELLVAGPVRMDVERHVVRVRGEVVGFPLKEFELLELLLRNAGRVLTRGQLIDRVWGSDYVGDTKTLDVHVKRIRAKIEVDPGNPTLLLTVRGLGYKLTDDGE</sequence>
<evidence type="ECO:0000256" key="1">
    <source>
        <dbReference type="ARBA" id="ARBA00022553"/>
    </source>
</evidence>
<dbReference type="InterPro" id="IPR036388">
    <property type="entry name" value="WH-like_DNA-bd_sf"/>
</dbReference>
<dbReference type="EMBL" id="JAGFBM010000005">
    <property type="protein sequence ID" value="MBO3085021.1"/>
    <property type="molecule type" value="Genomic_DNA"/>
</dbReference>
<evidence type="ECO:0000259" key="9">
    <source>
        <dbReference type="PROSITE" id="PS51755"/>
    </source>
</evidence>
<dbReference type="SUPFAM" id="SSF46894">
    <property type="entry name" value="C-terminal effector domain of the bipartite response regulators"/>
    <property type="match status" value="1"/>
</dbReference>
<dbReference type="PROSITE" id="PS51755">
    <property type="entry name" value="OMPR_PHOB"/>
    <property type="match status" value="1"/>
</dbReference>
<dbReference type="InterPro" id="IPR011006">
    <property type="entry name" value="CheY-like_superfamily"/>
</dbReference>
<feature type="DNA-binding region" description="OmpR/PhoB-type" evidence="7">
    <location>
        <begin position="137"/>
        <end position="236"/>
    </location>
</feature>
<dbReference type="SUPFAM" id="SSF52172">
    <property type="entry name" value="CheY-like"/>
    <property type="match status" value="1"/>
</dbReference>
<dbReference type="Pfam" id="PF00486">
    <property type="entry name" value="Trans_reg_C"/>
    <property type="match status" value="1"/>
</dbReference>
<dbReference type="InterPro" id="IPR001789">
    <property type="entry name" value="Sig_transdc_resp-reg_receiver"/>
</dbReference>
<accession>A0ABS3SGZ5</accession>
<gene>
    <name evidence="10" type="ORF">J4035_10250</name>
</gene>
<dbReference type="InterPro" id="IPR016032">
    <property type="entry name" value="Sig_transdc_resp-reg_C-effctor"/>
</dbReference>
<name>A0ABS3SGZ5_9CELL</name>
<reference evidence="10 11" key="1">
    <citation type="submission" date="2021-03" db="EMBL/GenBank/DDBJ databases">
        <title>novel species in genus Cellulomonas.</title>
        <authorList>
            <person name="Zhang G."/>
        </authorList>
    </citation>
    <scope>NUCLEOTIDE SEQUENCE [LARGE SCALE GENOMIC DNA]</scope>
    <source>
        <strain evidence="11">zg-ZUI188</strain>
    </source>
</reference>
<comment type="caution">
    <text evidence="10">The sequence shown here is derived from an EMBL/GenBank/DDBJ whole genome shotgun (WGS) entry which is preliminary data.</text>
</comment>
<keyword evidence="1 6" id="KW-0597">Phosphoprotein</keyword>
<feature type="modified residue" description="4-aspartylphosphate" evidence="6">
    <location>
        <position position="52"/>
    </location>
</feature>
<proteinExistence type="predicted"/>
<evidence type="ECO:0000256" key="5">
    <source>
        <dbReference type="ARBA" id="ARBA00041201"/>
    </source>
</evidence>
<dbReference type="Gene3D" id="1.10.10.10">
    <property type="entry name" value="Winged helix-like DNA-binding domain superfamily/Winged helix DNA-binding domain"/>
    <property type="match status" value="1"/>
</dbReference>
<dbReference type="RefSeq" id="WP_208210151.1">
    <property type="nucleotide sequence ID" value="NZ_CP074404.1"/>
</dbReference>
<dbReference type="InterPro" id="IPR001867">
    <property type="entry name" value="OmpR/PhoB-type_DNA-bd"/>
</dbReference>
<evidence type="ECO:0000313" key="11">
    <source>
        <dbReference type="Proteomes" id="UP000678317"/>
    </source>
</evidence>
<evidence type="ECO:0000256" key="6">
    <source>
        <dbReference type="PROSITE-ProRule" id="PRU00169"/>
    </source>
</evidence>
<dbReference type="PROSITE" id="PS50110">
    <property type="entry name" value="RESPONSE_REGULATORY"/>
    <property type="match status" value="1"/>
</dbReference>
<evidence type="ECO:0000259" key="8">
    <source>
        <dbReference type="PROSITE" id="PS50110"/>
    </source>
</evidence>
<dbReference type="SMART" id="SM00862">
    <property type="entry name" value="Trans_reg_C"/>
    <property type="match status" value="1"/>
</dbReference>
<keyword evidence="2" id="KW-0805">Transcription regulation</keyword>
<dbReference type="Gene3D" id="6.10.250.690">
    <property type="match status" value="1"/>
</dbReference>
<dbReference type="Pfam" id="PF00072">
    <property type="entry name" value="Response_reg"/>
    <property type="match status" value="1"/>
</dbReference>
<evidence type="ECO:0000256" key="4">
    <source>
        <dbReference type="ARBA" id="ARBA00023163"/>
    </source>
</evidence>
<evidence type="ECO:0000256" key="2">
    <source>
        <dbReference type="ARBA" id="ARBA00023015"/>
    </source>
</evidence>
<dbReference type="CDD" id="cd00383">
    <property type="entry name" value="trans_reg_C"/>
    <property type="match status" value="1"/>
</dbReference>
<dbReference type="PANTHER" id="PTHR48111">
    <property type="entry name" value="REGULATOR OF RPOS"/>
    <property type="match status" value="1"/>
</dbReference>
<protein>
    <recommendedName>
        <fullName evidence="5">Sensory transduction protein RegX3</fullName>
    </recommendedName>
</protein>
<evidence type="ECO:0000256" key="7">
    <source>
        <dbReference type="PROSITE-ProRule" id="PRU01091"/>
    </source>
</evidence>
<feature type="domain" description="Response regulatory" evidence="8">
    <location>
        <begin position="3"/>
        <end position="116"/>
    </location>
</feature>